<proteinExistence type="predicted"/>
<dbReference type="PANTHER" id="PTHR16515">
    <property type="entry name" value="PR DOMAIN ZINC FINGER PROTEIN"/>
    <property type="match status" value="1"/>
</dbReference>
<dbReference type="PROSITE" id="PS00028">
    <property type="entry name" value="ZINC_FINGER_C2H2_1"/>
    <property type="match status" value="2"/>
</dbReference>
<feature type="domain" description="C2H2-type" evidence="9">
    <location>
        <begin position="477"/>
        <end position="505"/>
    </location>
</feature>
<keyword evidence="4 7" id="KW-0863">Zinc-finger</keyword>
<evidence type="ECO:0000256" key="5">
    <source>
        <dbReference type="ARBA" id="ARBA00022833"/>
    </source>
</evidence>
<name>A0A1X6P3C7_PORUM</name>
<dbReference type="GO" id="GO:0010468">
    <property type="term" value="P:regulation of gene expression"/>
    <property type="evidence" value="ECO:0007669"/>
    <property type="project" value="TreeGrafter"/>
</dbReference>
<evidence type="ECO:0000256" key="4">
    <source>
        <dbReference type="ARBA" id="ARBA00022771"/>
    </source>
</evidence>
<gene>
    <name evidence="10" type="ORF">BU14_0242s0034</name>
</gene>
<evidence type="ECO:0000259" key="9">
    <source>
        <dbReference type="PROSITE" id="PS50157"/>
    </source>
</evidence>
<reference evidence="10 11" key="1">
    <citation type="submission" date="2017-03" db="EMBL/GenBank/DDBJ databases">
        <title>WGS assembly of Porphyra umbilicalis.</title>
        <authorList>
            <person name="Brawley S.H."/>
            <person name="Blouin N.A."/>
            <person name="Ficko-Blean E."/>
            <person name="Wheeler G.L."/>
            <person name="Lohr M."/>
            <person name="Goodson H.V."/>
            <person name="Jenkins J.W."/>
            <person name="Blaby-Haas C.E."/>
            <person name="Helliwell K.E."/>
            <person name="Chan C."/>
            <person name="Marriage T."/>
            <person name="Bhattacharya D."/>
            <person name="Klein A.S."/>
            <person name="Badis Y."/>
            <person name="Brodie J."/>
            <person name="Cao Y."/>
            <person name="Collen J."/>
            <person name="Dittami S.M."/>
            <person name="Gachon C.M."/>
            <person name="Green B.R."/>
            <person name="Karpowicz S."/>
            <person name="Kim J.W."/>
            <person name="Kudahl U."/>
            <person name="Lin S."/>
            <person name="Michel G."/>
            <person name="Mittag M."/>
            <person name="Olson B.J."/>
            <person name="Pangilinan J."/>
            <person name="Peng Y."/>
            <person name="Qiu H."/>
            <person name="Shu S."/>
            <person name="Singer J.T."/>
            <person name="Smith A.G."/>
            <person name="Sprecher B.N."/>
            <person name="Wagner V."/>
            <person name="Wang W."/>
            <person name="Wang Z.-Y."/>
            <person name="Yan J."/>
            <person name="Yarish C."/>
            <person name="Zoeuner-Riek S."/>
            <person name="Zhuang Y."/>
            <person name="Zou Y."/>
            <person name="Lindquist E.A."/>
            <person name="Grimwood J."/>
            <person name="Barry K."/>
            <person name="Rokhsar D.S."/>
            <person name="Schmutz J."/>
            <person name="Stiller J.W."/>
            <person name="Grossman A.R."/>
            <person name="Prochnik S.E."/>
        </authorList>
    </citation>
    <scope>NUCLEOTIDE SEQUENCE [LARGE SCALE GENOMIC DNA]</scope>
    <source>
        <strain evidence="10">4086291</strain>
    </source>
</reference>
<dbReference type="InterPro" id="IPR050331">
    <property type="entry name" value="Zinc_finger"/>
</dbReference>
<dbReference type="Proteomes" id="UP000218209">
    <property type="component" value="Unassembled WGS sequence"/>
</dbReference>
<evidence type="ECO:0000256" key="6">
    <source>
        <dbReference type="ARBA" id="ARBA00023242"/>
    </source>
</evidence>
<dbReference type="AlphaFoldDB" id="A0A1X6P3C7"/>
<feature type="domain" description="C2H2-type" evidence="9">
    <location>
        <begin position="506"/>
        <end position="529"/>
    </location>
</feature>
<organism evidence="10 11">
    <name type="scientific">Porphyra umbilicalis</name>
    <name type="common">Purple laver</name>
    <name type="synonym">Red alga</name>
    <dbReference type="NCBI Taxonomy" id="2786"/>
    <lineage>
        <taxon>Eukaryota</taxon>
        <taxon>Rhodophyta</taxon>
        <taxon>Bangiophyceae</taxon>
        <taxon>Bangiales</taxon>
        <taxon>Bangiaceae</taxon>
        <taxon>Porphyra</taxon>
    </lineage>
</organism>
<feature type="region of interest" description="Disordered" evidence="8">
    <location>
        <begin position="572"/>
        <end position="596"/>
    </location>
</feature>
<keyword evidence="11" id="KW-1185">Reference proteome</keyword>
<sequence length="596" mass="59500">MDRPLPSFARFLATRGVAGRRVDGGGPSSGDAGSPLPAATPVERTPRAGGVAASWAAPSPLLRSPPSPATVLTTLRVEEGGMRRGDGNALVGESTVAVGTTTERGGFMLARDNSAVEMLMSTPPLPPPLRLVRDCGQPVSPPPCVAPATVHPVAVRGLPSPLTPLDNTQIDTAGVAPPHHAASTRTCLLRSPAMPTALLLPSAARPLCTALTHASASAGKQSTTSGVVPALAAETATGGPLQSAWTPAESAWAPPKSPCATHPVPRQGGGGRHLLQGAAARTPSESTGDPPPLSSVDWCRQLATTPTTVMPASGQSTVPVPVPARWGNVTGVLGGVAVGSGADGDGSAGGNISSPARALRLSGVNGGSPPGGQANSSRSLPVVATACTGGVTPLSRSSGDIPASSGVATVPPPSANWVRSGGGCTGGSGGCGDGVGGGGRRGQPSGSRTNFDGKVDGASGVTGGGHRKRPPGAPGLHACGQCASTFRHRYNLNRHVRIIHHKLRPYTCPHCGTAWQQRDHLNKHVRAVHGAGSVGGSGGGGGAGVSAARGRPRPVCGVCGDCFGSHQRLRTHKEGGCRGQRPRGDGRCGRALGERS</sequence>
<evidence type="ECO:0000256" key="8">
    <source>
        <dbReference type="SAM" id="MobiDB-lite"/>
    </source>
</evidence>
<feature type="region of interest" description="Disordered" evidence="8">
    <location>
        <begin position="395"/>
        <end position="414"/>
    </location>
</feature>
<keyword evidence="3" id="KW-0677">Repeat</keyword>
<evidence type="ECO:0000313" key="11">
    <source>
        <dbReference type="Proteomes" id="UP000218209"/>
    </source>
</evidence>
<evidence type="ECO:0000256" key="7">
    <source>
        <dbReference type="PROSITE-ProRule" id="PRU00042"/>
    </source>
</evidence>
<evidence type="ECO:0000256" key="3">
    <source>
        <dbReference type="ARBA" id="ARBA00022737"/>
    </source>
</evidence>
<dbReference type="InterPro" id="IPR013087">
    <property type="entry name" value="Znf_C2H2_type"/>
</dbReference>
<evidence type="ECO:0000256" key="2">
    <source>
        <dbReference type="ARBA" id="ARBA00022723"/>
    </source>
</evidence>
<evidence type="ECO:0000256" key="1">
    <source>
        <dbReference type="ARBA" id="ARBA00004123"/>
    </source>
</evidence>
<feature type="region of interest" description="Disordered" evidence="8">
    <location>
        <begin position="16"/>
        <end position="52"/>
    </location>
</feature>
<dbReference type="EMBL" id="KV918908">
    <property type="protein sequence ID" value="OSX75317.1"/>
    <property type="molecule type" value="Genomic_DNA"/>
</dbReference>
<feature type="compositionally biased region" description="Low complexity" evidence="8">
    <location>
        <begin position="29"/>
        <end position="39"/>
    </location>
</feature>
<accession>A0A1X6P3C7</accession>
<comment type="subcellular location">
    <subcellularLocation>
        <location evidence="1">Nucleus</location>
    </subcellularLocation>
</comment>
<dbReference type="PROSITE" id="PS50157">
    <property type="entry name" value="ZINC_FINGER_C2H2_2"/>
    <property type="match status" value="3"/>
</dbReference>
<feature type="region of interest" description="Disordered" evidence="8">
    <location>
        <begin position="238"/>
        <end position="296"/>
    </location>
</feature>
<keyword evidence="2" id="KW-0479">Metal-binding</keyword>
<dbReference type="OrthoDB" id="40579at2759"/>
<evidence type="ECO:0000313" key="10">
    <source>
        <dbReference type="EMBL" id="OSX75317.1"/>
    </source>
</evidence>
<dbReference type="Gene3D" id="3.30.160.60">
    <property type="entry name" value="Classic Zinc Finger"/>
    <property type="match status" value="2"/>
</dbReference>
<dbReference type="PANTHER" id="PTHR16515:SF49">
    <property type="entry name" value="GASTRULA ZINC FINGER PROTEIN XLCGF49.1-LIKE-RELATED"/>
    <property type="match status" value="1"/>
</dbReference>
<feature type="domain" description="C2H2-type" evidence="9">
    <location>
        <begin position="554"/>
        <end position="582"/>
    </location>
</feature>
<keyword evidence="6" id="KW-0539">Nucleus</keyword>
<keyword evidence="5" id="KW-0862">Zinc</keyword>
<dbReference type="InterPro" id="IPR036236">
    <property type="entry name" value="Znf_C2H2_sf"/>
</dbReference>
<dbReference type="GO" id="GO:0008270">
    <property type="term" value="F:zinc ion binding"/>
    <property type="evidence" value="ECO:0007669"/>
    <property type="project" value="UniProtKB-KW"/>
</dbReference>
<feature type="region of interest" description="Disordered" evidence="8">
    <location>
        <begin position="434"/>
        <end position="474"/>
    </location>
</feature>
<protein>
    <recommendedName>
        <fullName evidence="9">C2H2-type domain-containing protein</fullName>
    </recommendedName>
</protein>
<dbReference type="SMART" id="SM00355">
    <property type="entry name" value="ZnF_C2H2"/>
    <property type="match status" value="3"/>
</dbReference>
<dbReference type="SUPFAM" id="SSF57667">
    <property type="entry name" value="beta-beta-alpha zinc fingers"/>
    <property type="match status" value="1"/>
</dbReference>
<dbReference type="GO" id="GO:0005634">
    <property type="term" value="C:nucleus"/>
    <property type="evidence" value="ECO:0007669"/>
    <property type="project" value="UniProtKB-SubCell"/>
</dbReference>